<comment type="similarity">
    <text evidence="1">Belongs to the glycosyltransferase 2 family. WaaE/KdtX subfamily.</text>
</comment>
<dbReference type="InterPro" id="IPR001173">
    <property type="entry name" value="Glyco_trans_2-like"/>
</dbReference>
<dbReference type="RefSeq" id="WP_217632100.1">
    <property type="nucleotide sequence ID" value="NZ_FNQM01000002.1"/>
</dbReference>
<protein>
    <submittedName>
        <fullName evidence="3">Glycosyltransferase involved in cell wall bisynthesis</fullName>
    </submittedName>
</protein>
<dbReference type="GO" id="GO:0016740">
    <property type="term" value="F:transferase activity"/>
    <property type="evidence" value="ECO:0007669"/>
    <property type="project" value="UniProtKB-KW"/>
</dbReference>
<sequence>MTAPGRAPVSAYVRTLNEARMIADVVAAALGVADEVVVVDSGSTDGTQRIAAASGARVIDQPWLGNGLQKRAAEEACRHDWLLDLDADEIVSPDLATEIRALFAKGPPPEAAYALRLVTQPPYGALWADFSVASRVKLYDRRKLRMPEHRAWDQLEMKGARAGRLAGDLIHHSFTGIAQAADKLNKVSTARAREARLKPYPVVICRVLAALPFYFLRHYLLRGLWRAGVYGFAISMNSAYGRWLRDVKMLEAHYRAGRGPGAQAAGKSPR</sequence>
<organism evidence="3 4">
    <name type="scientific">Rubrimonas cliftonensis</name>
    <dbReference type="NCBI Taxonomy" id="89524"/>
    <lineage>
        <taxon>Bacteria</taxon>
        <taxon>Pseudomonadati</taxon>
        <taxon>Pseudomonadota</taxon>
        <taxon>Alphaproteobacteria</taxon>
        <taxon>Rhodobacterales</taxon>
        <taxon>Paracoccaceae</taxon>
        <taxon>Rubrimonas</taxon>
    </lineage>
</organism>
<proteinExistence type="inferred from homology"/>
<dbReference type="AlphaFoldDB" id="A0A1H3XNQ8"/>
<evidence type="ECO:0000313" key="4">
    <source>
        <dbReference type="Proteomes" id="UP000198703"/>
    </source>
</evidence>
<dbReference type="Gene3D" id="3.90.550.10">
    <property type="entry name" value="Spore Coat Polysaccharide Biosynthesis Protein SpsA, Chain A"/>
    <property type="match status" value="1"/>
</dbReference>
<keyword evidence="3" id="KW-0808">Transferase</keyword>
<name>A0A1H3XNQ8_9RHOB</name>
<reference evidence="3 4" key="1">
    <citation type="submission" date="2016-10" db="EMBL/GenBank/DDBJ databases">
        <authorList>
            <person name="de Groot N.N."/>
        </authorList>
    </citation>
    <scope>NUCLEOTIDE SEQUENCE [LARGE SCALE GENOMIC DNA]</scope>
    <source>
        <strain evidence="3 4">DSM 15345</strain>
    </source>
</reference>
<dbReference type="CDD" id="cd02511">
    <property type="entry name" value="Beta4Glucosyltransferase"/>
    <property type="match status" value="1"/>
</dbReference>
<evidence type="ECO:0000313" key="3">
    <source>
        <dbReference type="EMBL" id="SEA01077.1"/>
    </source>
</evidence>
<dbReference type="PANTHER" id="PTHR43630">
    <property type="entry name" value="POLY-BETA-1,6-N-ACETYL-D-GLUCOSAMINE SYNTHASE"/>
    <property type="match status" value="1"/>
</dbReference>
<evidence type="ECO:0000259" key="2">
    <source>
        <dbReference type="Pfam" id="PF00535"/>
    </source>
</evidence>
<keyword evidence="4" id="KW-1185">Reference proteome</keyword>
<accession>A0A1H3XNQ8</accession>
<feature type="domain" description="Glycosyltransferase 2-like" evidence="2">
    <location>
        <begin position="12"/>
        <end position="107"/>
    </location>
</feature>
<evidence type="ECO:0000256" key="1">
    <source>
        <dbReference type="ARBA" id="ARBA00038494"/>
    </source>
</evidence>
<dbReference type="STRING" id="89524.SAMN05444370_102508"/>
<dbReference type="SUPFAM" id="SSF53448">
    <property type="entry name" value="Nucleotide-diphospho-sugar transferases"/>
    <property type="match status" value="1"/>
</dbReference>
<dbReference type="EMBL" id="FNQM01000002">
    <property type="protein sequence ID" value="SEA01077.1"/>
    <property type="molecule type" value="Genomic_DNA"/>
</dbReference>
<gene>
    <name evidence="3" type="ORF">SAMN05444370_102508</name>
</gene>
<dbReference type="Proteomes" id="UP000198703">
    <property type="component" value="Unassembled WGS sequence"/>
</dbReference>
<dbReference type="PANTHER" id="PTHR43630:SF2">
    <property type="entry name" value="GLYCOSYLTRANSFERASE"/>
    <property type="match status" value="1"/>
</dbReference>
<dbReference type="InterPro" id="IPR029044">
    <property type="entry name" value="Nucleotide-diphossugar_trans"/>
</dbReference>
<dbReference type="Pfam" id="PF00535">
    <property type="entry name" value="Glycos_transf_2"/>
    <property type="match status" value="1"/>
</dbReference>